<proteinExistence type="predicted"/>
<dbReference type="AlphaFoldDB" id="A0A453FIQ2"/>
<reference evidence="2" key="5">
    <citation type="journal article" date="2021" name="G3 (Bethesda)">
        <title>Aegilops tauschii genome assembly Aet v5.0 features greater sequence contiguity and improved annotation.</title>
        <authorList>
            <person name="Wang L."/>
            <person name="Zhu T."/>
            <person name="Rodriguez J.C."/>
            <person name="Deal K.R."/>
            <person name="Dubcovsky J."/>
            <person name="McGuire P.E."/>
            <person name="Lux T."/>
            <person name="Spannagl M."/>
            <person name="Mayer K.F.X."/>
            <person name="Baldrich P."/>
            <person name="Meyers B.C."/>
            <person name="Huo N."/>
            <person name="Gu Y.Q."/>
            <person name="Zhou H."/>
            <person name="Devos K.M."/>
            <person name="Bennetzen J.L."/>
            <person name="Unver T."/>
            <person name="Budak H."/>
            <person name="Gulick P.J."/>
            <person name="Galiba G."/>
            <person name="Kalapos B."/>
            <person name="Nelson D.R."/>
            <person name="Li P."/>
            <person name="You F.M."/>
            <person name="Luo M.C."/>
            <person name="Dvorak J."/>
        </authorList>
    </citation>
    <scope>NUCLEOTIDE SEQUENCE [LARGE SCALE GENOMIC DNA]</scope>
    <source>
        <strain evidence="2">cv. AL8/78</strain>
    </source>
</reference>
<dbReference type="Pfam" id="PF14392">
    <property type="entry name" value="zf-CCHC_4"/>
    <property type="match status" value="1"/>
</dbReference>
<accession>A0A453FIQ2</accession>
<reference evidence="3" key="2">
    <citation type="journal article" date="2017" name="Nat. Plants">
        <title>The Aegilops tauschii genome reveals multiple impacts of transposons.</title>
        <authorList>
            <person name="Zhao G."/>
            <person name="Zou C."/>
            <person name="Li K."/>
            <person name="Wang K."/>
            <person name="Li T."/>
            <person name="Gao L."/>
            <person name="Zhang X."/>
            <person name="Wang H."/>
            <person name="Yang Z."/>
            <person name="Liu X."/>
            <person name="Jiang W."/>
            <person name="Mao L."/>
            <person name="Kong X."/>
            <person name="Jiao Y."/>
            <person name="Jia J."/>
        </authorList>
    </citation>
    <scope>NUCLEOTIDE SEQUENCE [LARGE SCALE GENOMIC DNA]</scope>
    <source>
        <strain evidence="3">cv. AL8/78</strain>
    </source>
</reference>
<dbReference type="Gramene" id="AET3Gv20687600.8">
    <property type="protein sequence ID" value="AET3Gv20687600.8"/>
    <property type="gene ID" value="AET3Gv20687600"/>
</dbReference>
<feature type="domain" description="Zinc knuckle CX2CX4HX4C" evidence="1">
    <location>
        <begin position="54"/>
        <end position="81"/>
    </location>
</feature>
<reference evidence="2" key="3">
    <citation type="journal article" date="2017" name="Nature">
        <title>Genome sequence of the progenitor of the wheat D genome Aegilops tauschii.</title>
        <authorList>
            <person name="Luo M.C."/>
            <person name="Gu Y.Q."/>
            <person name="Puiu D."/>
            <person name="Wang H."/>
            <person name="Twardziok S.O."/>
            <person name="Deal K.R."/>
            <person name="Huo N."/>
            <person name="Zhu T."/>
            <person name="Wang L."/>
            <person name="Wang Y."/>
            <person name="McGuire P.E."/>
            <person name="Liu S."/>
            <person name="Long H."/>
            <person name="Ramasamy R.K."/>
            <person name="Rodriguez J.C."/>
            <person name="Van S.L."/>
            <person name="Yuan L."/>
            <person name="Wang Z."/>
            <person name="Xia Z."/>
            <person name="Xiao L."/>
            <person name="Anderson O.D."/>
            <person name="Ouyang S."/>
            <person name="Liang Y."/>
            <person name="Zimin A.V."/>
            <person name="Pertea G."/>
            <person name="Qi P."/>
            <person name="Bennetzen J.L."/>
            <person name="Dai X."/>
            <person name="Dawson M.W."/>
            <person name="Muller H.G."/>
            <person name="Kugler K."/>
            <person name="Rivarola-Duarte L."/>
            <person name="Spannagl M."/>
            <person name="Mayer K.F.X."/>
            <person name="Lu F.H."/>
            <person name="Bevan M.W."/>
            <person name="Leroy P."/>
            <person name="Li P."/>
            <person name="You F.M."/>
            <person name="Sun Q."/>
            <person name="Liu Z."/>
            <person name="Lyons E."/>
            <person name="Wicker T."/>
            <person name="Salzberg S.L."/>
            <person name="Devos K.M."/>
            <person name="Dvorak J."/>
        </authorList>
    </citation>
    <scope>NUCLEOTIDE SEQUENCE [LARGE SCALE GENOMIC DNA]</scope>
    <source>
        <strain evidence="2">cv. AL8/78</strain>
    </source>
</reference>
<organism evidence="2 3">
    <name type="scientific">Aegilops tauschii subsp. strangulata</name>
    <name type="common">Goatgrass</name>
    <dbReference type="NCBI Taxonomy" id="200361"/>
    <lineage>
        <taxon>Eukaryota</taxon>
        <taxon>Viridiplantae</taxon>
        <taxon>Streptophyta</taxon>
        <taxon>Embryophyta</taxon>
        <taxon>Tracheophyta</taxon>
        <taxon>Spermatophyta</taxon>
        <taxon>Magnoliopsida</taxon>
        <taxon>Liliopsida</taxon>
        <taxon>Poales</taxon>
        <taxon>Poaceae</taxon>
        <taxon>BOP clade</taxon>
        <taxon>Pooideae</taxon>
        <taxon>Triticodae</taxon>
        <taxon>Triticeae</taxon>
        <taxon>Triticinae</taxon>
        <taxon>Aegilops</taxon>
    </lineage>
</organism>
<dbReference type="InterPro" id="IPR025836">
    <property type="entry name" value="Zn_knuckle_CX2CX4HX4C"/>
</dbReference>
<reference evidence="3" key="1">
    <citation type="journal article" date="2014" name="Science">
        <title>Ancient hybridizations among the ancestral genomes of bread wheat.</title>
        <authorList>
            <consortium name="International Wheat Genome Sequencing Consortium,"/>
            <person name="Marcussen T."/>
            <person name="Sandve S.R."/>
            <person name="Heier L."/>
            <person name="Spannagl M."/>
            <person name="Pfeifer M."/>
            <person name="Jakobsen K.S."/>
            <person name="Wulff B.B."/>
            <person name="Steuernagel B."/>
            <person name="Mayer K.F."/>
            <person name="Olsen O.A."/>
        </authorList>
    </citation>
    <scope>NUCLEOTIDE SEQUENCE [LARGE SCALE GENOMIC DNA]</scope>
    <source>
        <strain evidence="3">cv. AL8/78</strain>
    </source>
</reference>
<evidence type="ECO:0000259" key="1">
    <source>
        <dbReference type="Pfam" id="PF14392"/>
    </source>
</evidence>
<protein>
    <recommendedName>
        <fullName evidence="1">Zinc knuckle CX2CX4HX4C domain-containing protein</fullName>
    </recommendedName>
</protein>
<reference evidence="2" key="4">
    <citation type="submission" date="2019-03" db="UniProtKB">
        <authorList>
            <consortium name="EnsemblPlants"/>
        </authorList>
    </citation>
    <scope>IDENTIFICATION</scope>
</reference>
<name>A0A453FIQ2_AEGTS</name>
<sequence>MGWTLGEKLGIVITVSHKNKKIVDEYIRVRVEHRVDEPVRKFIDTTDVGGTNKIYFPVKYEKLPNFCLCCGVVGHTTAKFCGVPTELREKNFSIDLKASAHPKNLHTSGASTGRLLEYGSLSVAPGDEEVAGRSKLPEKEIKAVTKAVQKLTVEEAMGAEGSQDEEPSPIDAEMVIASGRADGTDQVAVGVNGDAPSIILSAPVTPAAVAPEEAVDGVPSARQGNMMGSNNMYAGFGLCHFRCLPNTVDHDYVTSVCFGSVGFSSRVIVNRPSQIRKHPI</sequence>
<keyword evidence="3" id="KW-1185">Reference proteome</keyword>
<dbReference type="Proteomes" id="UP000015105">
    <property type="component" value="Chromosome 3D"/>
</dbReference>
<evidence type="ECO:0000313" key="3">
    <source>
        <dbReference type="Proteomes" id="UP000015105"/>
    </source>
</evidence>
<evidence type="ECO:0000313" key="2">
    <source>
        <dbReference type="EnsemblPlants" id="AET3Gv20687600.8"/>
    </source>
</evidence>
<dbReference type="EnsemblPlants" id="AET3Gv20687600.8">
    <property type="protein sequence ID" value="AET3Gv20687600.8"/>
    <property type="gene ID" value="AET3Gv20687600"/>
</dbReference>